<sequence>MNILIFKVLTMEEPPEENEVRMACNWTIDNIADKREKLGIGHFIPSPTFMRNEWEFQMQLYPAGLLKRKDMSLRFSITKKPVPTTNFRLRLFIRNERKKEEIQSGTETNLALSAPTTLFFGHFCVFRDLRENYLVKPDGPLKIRAEMIVEKNTAPENATARDLSQGDGFRNLLNSGHLSDFTIVSSEGKEFPTHSVILSARSEYFAALFRCEGAKEVIEKKVVFQDISAETIETILRHIYTEVCVNEKLAEEEVTTELVLSVDRLSIPTLAFRIGHTLVSDMTIDNVIRRLVHASRLDLKEQYKTLIIYFDVNKTRVMNTEDYKTLREQDNEKMLKIFEDAALCHETVSVFSPFSFSL</sequence>
<keyword evidence="3" id="KW-1185">Reference proteome</keyword>
<dbReference type="EMBL" id="PDUG01000006">
    <property type="protein sequence ID" value="PIC19057.1"/>
    <property type="molecule type" value="Genomic_DNA"/>
</dbReference>
<feature type="domain" description="BTB" evidence="1">
    <location>
        <begin position="179"/>
        <end position="241"/>
    </location>
</feature>
<dbReference type="Gene3D" id="3.30.710.10">
    <property type="entry name" value="Potassium Channel Kv1.1, Chain A"/>
    <property type="match status" value="1"/>
</dbReference>
<reference evidence="3" key="1">
    <citation type="submission" date="2017-10" db="EMBL/GenBank/DDBJ databases">
        <title>Rapid genome shrinkage in a self-fertile nematode reveals novel sperm competition proteins.</title>
        <authorList>
            <person name="Yin D."/>
            <person name="Schwarz E.M."/>
            <person name="Thomas C.G."/>
            <person name="Felde R.L."/>
            <person name="Korf I.F."/>
            <person name="Cutter A.D."/>
            <person name="Schartner C.M."/>
            <person name="Ralston E.J."/>
            <person name="Meyer B.J."/>
            <person name="Haag E.S."/>
        </authorList>
    </citation>
    <scope>NUCLEOTIDE SEQUENCE [LARGE SCALE GENOMIC DNA]</scope>
    <source>
        <strain evidence="3">JU1422</strain>
    </source>
</reference>
<dbReference type="PROSITE" id="PS50097">
    <property type="entry name" value="BTB"/>
    <property type="match status" value="1"/>
</dbReference>
<dbReference type="SMART" id="SM00225">
    <property type="entry name" value="BTB"/>
    <property type="match status" value="1"/>
</dbReference>
<comment type="caution">
    <text evidence="2">The sequence shown here is derived from an EMBL/GenBank/DDBJ whole genome shotgun (WGS) entry which is preliminary data.</text>
</comment>
<dbReference type="PANTHER" id="PTHR24413">
    <property type="entry name" value="SPECKLE-TYPE POZ PROTEIN"/>
    <property type="match status" value="1"/>
</dbReference>
<dbReference type="SUPFAM" id="SSF49599">
    <property type="entry name" value="TRAF domain-like"/>
    <property type="match status" value="1"/>
</dbReference>
<dbReference type="CDD" id="cd18186">
    <property type="entry name" value="BTB_POZ_ZBTB_KLHL-like"/>
    <property type="match status" value="1"/>
</dbReference>
<dbReference type="AlphaFoldDB" id="A0A2G5SVH1"/>
<gene>
    <name evidence="2" type="primary">Cnig_chr_X.g24735</name>
    <name evidence="2" type="ORF">B9Z55_024735</name>
</gene>
<accession>A0A2G5SVH1</accession>
<dbReference type="Pfam" id="PF00651">
    <property type="entry name" value="BTB"/>
    <property type="match status" value="1"/>
</dbReference>
<organism evidence="2 3">
    <name type="scientific">Caenorhabditis nigoni</name>
    <dbReference type="NCBI Taxonomy" id="1611254"/>
    <lineage>
        <taxon>Eukaryota</taxon>
        <taxon>Metazoa</taxon>
        <taxon>Ecdysozoa</taxon>
        <taxon>Nematoda</taxon>
        <taxon>Chromadorea</taxon>
        <taxon>Rhabditida</taxon>
        <taxon>Rhabditina</taxon>
        <taxon>Rhabditomorpha</taxon>
        <taxon>Rhabditoidea</taxon>
        <taxon>Rhabditidae</taxon>
        <taxon>Peloderinae</taxon>
        <taxon>Caenorhabditis</taxon>
    </lineage>
</organism>
<dbReference type="STRING" id="1611254.A0A2G5SVH1"/>
<dbReference type="Proteomes" id="UP000230233">
    <property type="component" value="Chromosome X"/>
</dbReference>
<dbReference type="InterPro" id="IPR000210">
    <property type="entry name" value="BTB/POZ_dom"/>
</dbReference>
<dbReference type="InterPro" id="IPR018247">
    <property type="entry name" value="EF_Hand_1_Ca_BS"/>
</dbReference>
<protein>
    <recommendedName>
        <fullName evidence="1">BTB domain-containing protein</fullName>
    </recommendedName>
</protein>
<dbReference type="InterPro" id="IPR011333">
    <property type="entry name" value="SKP1/BTB/POZ_sf"/>
</dbReference>
<dbReference type="CDD" id="cd00121">
    <property type="entry name" value="MATH"/>
    <property type="match status" value="1"/>
</dbReference>
<dbReference type="GO" id="GO:0030163">
    <property type="term" value="P:protein catabolic process"/>
    <property type="evidence" value="ECO:0007669"/>
    <property type="project" value="UniProtKB-ARBA"/>
</dbReference>
<dbReference type="Gene3D" id="2.60.210.10">
    <property type="entry name" value="Apoptosis, Tumor Necrosis Factor Receptor Associated Protein 2, Chain A"/>
    <property type="match status" value="1"/>
</dbReference>
<evidence type="ECO:0000313" key="3">
    <source>
        <dbReference type="Proteomes" id="UP000230233"/>
    </source>
</evidence>
<evidence type="ECO:0000259" key="1">
    <source>
        <dbReference type="PROSITE" id="PS50097"/>
    </source>
</evidence>
<dbReference type="PROSITE" id="PS00018">
    <property type="entry name" value="EF_HAND_1"/>
    <property type="match status" value="1"/>
</dbReference>
<dbReference type="OrthoDB" id="646702at2759"/>
<dbReference type="InterPro" id="IPR002083">
    <property type="entry name" value="MATH/TRAF_dom"/>
</dbReference>
<name>A0A2G5SVH1_9PELO</name>
<dbReference type="SUPFAM" id="SSF54695">
    <property type="entry name" value="POZ domain"/>
    <property type="match status" value="1"/>
</dbReference>
<evidence type="ECO:0000313" key="2">
    <source>
        <dbReference type="EMBL" id="PIC19057.1"/>
    </source>
</evidence>
<dbReference type="InterPro" id="IPR008974">
    <property type="entry name" value="TRAF-like"/>
</dbReference>
<proteinExistence type="predicted"/>